<dbReference type="OrthoDB" id="1045822at2759"/>
<comment type="caution">
    <text evidence="2">The sequence shown here is derived from an EMBL/GenBank/DDBJ whole genome shotgun (WGS) entry which is preliminary data.</text>
</comment>
<accession>A0A371EAU7</accession>
<gene>
    <name evidence="2" type="primary">PCR8</name>
    <name evidence="2" type="ORF">CR513_58494</name>
</gene>
<sequence>MQGTEDHQIQQNEPIASITPRYEADTIRQIGNPWSTGLFDCHENQTNAVMTSFFPLSSGELHLPINDACFVLSMDYGVKVPRKVEEEEFRELKIRGLDPALGWNGILAQQHGRQQSNQTLKNPPSNQFMSK</sequence>
<dbReference type="AlphaFoldDB" id="A0A371EAU7"/>
<dbReference type="STRING" id="157652.A0A371EAU7"/>
<evidence type="ECO:0000313" key="2">
    <source>
        <dbReference type="EMBL" id="RDX63114.1"/>
    </source>
</evidence>
<protein>
    <submittedName>
        <fullName evidence="2">Protein PLANT CADMIUM RESISTANCE 8</fullName>
    </submittedName>
</protein>
<organism evidence="2 3">
    <name type="scientific">Mucuna pruriens</name>
    <name type="common">Velvet bean</name>
    <name type="synonym">Dolichos pruriens</name>
    <dbReference type="NCBI Taxonomy" id="157652"/>
    <lineage>
        <taxon>Eukaryota</taxon>
        <taxon>Viridiplantae</taxon>
        <taxon>Streptophyta</taxon>
        <taxon>Embryophyta</taxon>
        <taxon>Tracheophyta</taxon>
        <taxon>Spermatophyta</taxon>
        <taxon>Magnoliopsida</taxon>
        <taxon>eudicotyledons</taxon>
        <taxon>Gunneridae</taxon>
        <taxon>Pentapetalae</taxon>
        <taxon>rosids</taxon>
        <taxon>fabids</taxon>
        <taxon>Fabales</taxon>
        <taxon>Fabaceae</taxon>
        <taxon>Papilionoideae</taxon>
        <taxon>50 kb inversion clade</taxon>
        <taxon>NPAAA clade</taxon>
        <taxon>indigoferoid/millettioid clade</taxon>
        <taxon>Phaseoleae</taxon>
        <taxon>Mucuna</taxon>
    </lineage>
</organism>
<dbReference type="EMBL" id="QJKJ01015081">
    <property type="protein sequence ID" value="RDX63114.1"/>
    <property type="molecule type" value="Genomic_DNA"/>
</dbReference>
<evidence type="ECO:0000256" key="1">
    <source>
        <dbReference type="SAM" id="MobiDB-lite"/>
    </source>
</evidence>
<feature type="region of interest" description="Disordered" evidence="1">
    <location>
        <begin position="111"/>
        <end position="131"/>
    </location>
</feature>
<dbReference type="Proteomes" id="UP000257109">
    <property type="component" value="Unassembled WGS sequence"/>
</dbReference>
<proteinExistence type="predicted"/>
<keyword evidence="3" id="KW-1185">Reference proteome</keyword>
<feature type="non-terminal residue" evidence="2">
    <location>
        <position position="1"/>
    </location>
</feature>
<name>A0A371EAU7_MUCPR</name>
<reference evidence="2" key="1">
    <citation type="submission" date="2018-05" db="EMBL/GenBank/DDBJ databases">
        <title>Draft genome of Mucuna pruriens seed.</title>
        <authorList>
            <person name="Nnadi N.E."/>
            <person name="Vos R."/>
            <person name="Hasami M.H."/>
            <person name="Devisetty U.K."/>
            <person name="Aguiy J.C."/>
        </authorList>
    </citation>
    <scope>NUCLEOTIDE SEQUENCE [LARGE SCALE GENOMIC DNA]</scope>
    <source>
        <strain evidence="2">JCA_2017</strain>
    </source>
</reference>
<evidence type="ECO:0000313" key="3">
    <source>
        <dbReference type="Proteomes" id="UP000257109"/>
    </source>
</evidence>